<accession>A0A165N572</accession>
<proteinExistence type="predicted"/>
<dbReference type="Proteomes" id="UP000076727">
    <property type="component" value="Unassembled WGS sequence"/>
</dbReference>
<feature type="non-terminal residue" evidence="2">
    <location>
        <position position="1"/>
    </location>
</feature>
<feature type="region of interest" description="Disordered" evidence="1">
    <location>
        <begin position="315"/>
        <end position="347"/>
    </location>
</feature>
<protein>
    <recommendedName>
        <fullName evidence="4">F-box domain-containing protein</fullName>
    </recommendedName>
</protein>
<name>A0A165N572_9APHY</name>
<keyword evidence="3" id="KW-1185">Reference proteome</keyword>
<sequence length="452" mass="48154">TMPLLALTPDVLDPVLRLLPTSDALAFALVSHTAHDLALPRILAHVTLGGAFHRPAHRPSPNAQLRAFCTVLRAHPARAALVRSLQLRRDAAVAMLAETLTRASGLQRVTFWGFAQLVDACPGIVDALAGCHRLQTVILGGQVPPLDVLQRAFPRVRTLEFVEGGGACFQPTSRTPSTIDIRAWSAVDRISAGRPPVLSPTSAPVRARHLTLHDPLSNNEQQIQDTLAFIKQARPVVLSVAIDVGLPDDAFVERLPDVCIGDGRDGYKGVRYLTLILSGCRSLVAVENWMTRTALLLARLPLAALALRSATPAAFPTPRPTPVASPLSSPRLVPSASPSPSAPYDDDDVAALTLDADDRARTVHGAPRRAPPAVAALARAVAEAAPGLRWLALAPAGPDPDARGADAKAEWFAVVRGCARAKGRLGGVRTACLRAEEAARVYRKLEAFGRWD</sequence>
<feature type="compositionally biased region" description="Low complexity" evidence="1">
    <location>
        <begin position="324"/>
        <end position="343"/>
    </location>
</feature>
<evidence type="ECO:0000313" key="2">
    <source>
        <dbReference type="EMBL" id="KZT66531.1"/>
    </source>
</evidence>
<evidence type="ECO:0000313" key="3">
    <source>
        <dbReference type="Proteomes" id="UP000076727"/>
    </source>
</evidence>
<dbReference type="EMBL" id="KV429087">
    <property type="protein sequence ID" value="KZT66531.1"/>
    <property type="molecule type" value="Genomic_DNA"/>
</dbReference>
<evidence type="ECO:0008006" key="4">
    <source>
        <dbReference type="Google" id="ProtNLM"/>
    </source>
</evidence>
<gene>
    <name evidence="2" type="ORF">DAEQUDRAFT_674804</name>
</gene>
<reference evidence="2 3" key="1">
    <citation type="journal article" date="2016" name="Mol. Biol. Evol.">
        <title>Comparative Genomics of Early-Diverging Mushroom-Forming Fungi Provides Insights into the Origins of Lignocellulose Decay Capabilities.</title>
        <authorList>
            <person name="Nagy L.G."/>
            <person name="Riley R."/>
            <person name="Tritt A."/>
            <person name="Adam C."/>
            <person name="Daum C."/>
            <person name="Floudas D."/>
            <person name="Sun H."/>
            <person name="Yadav J.S."/>
            <person name="Pangilinan J."/>
            <person name="Larsson K.H."/>
            <person name="Matsuura K."/>
            <person name="Barry K."/>
            <person name="Labutti K."/>
            <person name="Kuo R."/>
            <person name="Ohm R.A."/>
            <person name="Bhattacharya S.S."/>
            <person name="Shirouzu T."/>
            <person name="Yoshinaga Y."/>
            <person name="Martin F.M."/>
            <person name="Grigoriev I.V."/>
            <person name="Hibbett D.S."/>
        </authorList>
    </citation>
    <scope>NUCLEOTIDE SEQUENCE [LARGE SCALE GENOMIC DNA]</scope>
    <source>
        <strain evidence="2 3">L-15889</strain>
    </source>
</reference>
<organism evidence="2 3">
    <name type="scientific">Daedalea quercina L-15889</name>
    <dbReference type="NCBI Taxonomy" id="1314783"/>
    <lineage>
        <taxon>Eukaryota</taxon>
        <taxon>Fungi</taxon>
        <taxon>Dikarya</taxon>
        <taxon>Basidiomycota</taxon>
        <taxon>Agaricomycotina</taxon>
        <taxon>Agaricomycetes</taxon>
        <taxon>Polyporales</taxon>
        <taxon>Fomitopsis</taxon>
    </lineage>
</organism>
<dbReference type="AlphaFoldDB" id="A0A165N572"/>
<evidence type="ECO:0000256" key="1">
    <source>
        <dbReference type="SAM" id="MobiDB-lite"/>
    </source>
</evidence>
<dbReference type="STRING" id="1314783.A0A165N572"/>
<dbReference type="OrthoDB" id="2787271at2759"/>